<comment type="caution">
    <text evidence="4">The sequence shown here is derived from an EMBL/GenBank/DDBJ whole genome shotgun (WGS) entry which is preliminary data.</text>
</comment>
<protein>
    <submittedName>
        <fullName evidence="4">Anti-sigma factor</fullName>
    </submittedName>
</protein>
<organism evidence="4 5">
    <name type="scientific">Pararcticibacter amylolyticus</name>
    <dbReference type="NCBI Taxonomy" id="2173175"/>
    <lineage>
        <taxon>Bacteria</taxon>
        <taxon>Pseudomonadati</taxon>
        <taxon>Bacteroidota</taxon>
        <taxon>Sphingobacteriia</taxon>
        <taxon>Sphingobacteriales</taxon>
        <taxon>Sphingobacteriaceae</taxon>
        <taxon>Pararcticibacter</taxon>
    </lineage>
</organism>
<gene>
    <name evidence="4" type="ORF">DDR33_11870</name>
</gene>
<dbReference type="PANTHER" id="PTHR30273">
    <property type="entry name" value="PERIPLASMIC SIGNAL SENSOR AND SIGMA FACTOR ACTIVATOR FECR-RELATED"/>
    <property type="match status" value="1"/>
</dbReference>
<dbReference type="InterPro" id="IPR012373">
    <property type="entry name" value="Ferrdict_sens_TM"/>
</dbReference>
<evidence type="ECO:0000313" key="5">
    <source>
        <dbReference type="Proteomes" id="UP000245647"/>
    </source>
</evidence>
<keyword evidence="5" id="KW-1185">Reference proteome</keyword>
<dbReference type="InterPro" id="IPR032508">
    <property type="entry name" value="FecR_C"/>
</dbReference>
<accession>A0A2U2PFX4</accession>
<dbReference type="EMBL" id="QEAS01000009">
    <property type="protein sequence ID" value="PWG80307.1"/>
    <property type="molecule type" value="Genomic_DNA"/>
</dbReference>
<dbReference type="Pfam" id="PF16344">
    <property type="entry name" value="FecR_C"/>
    <property type="match status" value="1"/>
</dbReference>
<dbReference type="Proteomes" id="UP000245647">
    <property type="component" value="Unassembled WGS sequence"/>
</dbReference>
<dbReference type="Gene3D" id="2.60.120.1440">
    <property type="match status" value="1"/>
</dbReference>
<dbReference type="Gene3D" id="3.55.50.30">
    <property type="match status" value="1"/>
</dbReference>
<name>A0A2U2PFX4_9SPHI</name>
<dbReference type="FunFam" id="2.60.120.1440:FF:000001">
    <property type="entry name" value="Putative anti-sigma factor"/>
    <property type="match status" value="1"/>
</dbReference>
<proteinExistence type="predicted"/>
<keyword evidence="1" id="KW-0812">Transmembrane</keyword>
<dbReference type="OrthoDB" id="1099963at2"/>
<dbReference type="RefSeq" id="WP_109416014.1">
    <property type="nucleotide sequence ID" value="NZ_QEAS01000009.1"/>
</dbReference>
<dbReference type="Pfam" id="PF04773">
    <property type="entry name" value="FecR"/>
    <property type="match status" value="1"/>
</dbReference>
<evidence type="ECO:0000313" key="4">
    <source>
        <dbReference type="EMBL" id="PWG80307.1"/>
    </source>
</evidence>
<dbReference type="AlphaFoldDB" id="A0A2U2PFX4"/>
<feature type="domain" description="Protein FecR C-terminal" evidence="3">
    <location>
        <begin position="331"/>
        <end position="399"/>
    </location>
</feature>
<evidence type="ECO:0000256" key="1">
    <source>
        <dbReference type="SAM" id="Phobius"/>
    </source>
</evidence>
<evidence type="ECO:0000259" key="2">
    <source>
        <dbReference type="Pfam" id="PF04773"/>
    </source>
</evidence>
<reference evidence="4 5" key="1">
    <citation type="submission" date="2018-04" db="EMBL/GenBank/DDBJ databases">
        <title>Pedobacter chongqingensis sp. nov., isolated from a rottenly hemp rope.</title>
        <authorList>
            <person name="Cai Y."/>
        </authorList>
    </citation>
    <scope>NUCLEOTIDE SEQUENCE [LARGE SCALE GENOMIC DNA]</scope>
    <source>
        <strain evidence="4 5">FJ4-8</strain>
    </source>
</reference>
<dbReference type="PANTHER" id="PTHR30273:SF2">
    <property type="entry name" value="PROTEIN FECR"/>
    <property type="match status" value="1"/>
</dbReference>
<dbReference type="InterPro" id="IPR006860">
    <property type="entry name" value="FecR"/>
</dbReference>
<keyword evidence="1" id="KW-0472">Membrane</keyword>
<keyword evidence="1" id="KW-1133">Transmembrane helix</keyword>
<evidence type="ECO:0000259" key="3">
    <source>
        <dbReference type="Pfam" id="PF16344"/>
    </source>
</evidence>
<feature type="transmembrane region" description="Helical" evidence="1">
    <location>
        <begin position="92"/>
        <end position="113"/>
    </location>
</feature>
<dbReference type="GO" id="GO:0016989">
    <property type="term" value="F:sigma factor antagonist activity"/>
    <property type="evidence" value="ECO:0007669"/>
    <property type="project" value="TreeGrafter"/>
</dbReference>
<feature type="domain" description="FecR protein" evidence="2">
    <location>
        <begin position="191"/>
        <end position="286"/>
    </location>
</feature>
<sequence length="402" mass="44848">MDNSIKNLFLKYINNQCSRHELDEVISLIKGGAHQSEWEAAISEDARHTDRLDQESDMTEAETDRIYKRIENKLFLPEHTGTAGFRMRVVRVWQTVSAAAAVIIITSAVFLFFNNRKGSTNSSSVHIADVRPGGNKAFLTLSNGKKISLTDAANGNIAVQPGIKISKTAEGQIIYTAQKMPSGMNAEQYNTIETPRGGQYQIRLPDGTAVWLNAASKLIYPVNFRGSRERRVQLEGEAYFEVAGDKAHPFVVKTGRQEVTVLGTQFNINGYKEEAVINTTLLEGRIQTRNLNSGQSRILSPGQQSSVVKGGRDIDVMNVNTDNIISWKNGYFIFNNQDIISVMKVISRWYDVNVEYEAVDTEEKFGGTFSRSSELNDILEVLKKLGKVDFKVKGRIVVVSNQ</sequence>